<gene>
    <name evidence="1" type="ORF">MaMVDC_17</name>
</gene>
<dbReference type="RefSeq" id="YP_009217701.1">
    <property type="nucleotide sequence ID" value="NC_029002.1"/>
</dbReference>
<name>A0A075BS39_9CAUD</name>
<dbReference type="Proteomes" id="UP000028567">
    <property type="component" value="Segment"/>
</dbReference>
<dbReference type="GeneID" id="26643195"/>
<reference evidence="1 2" key="1">
    <citation type="submission" date="2013-07" db="EMBL/GenBank/DDBJ databases">
        <title>Sequencing and analysis of the complete genome of Microcystis aeruginosa phage MaMV-DC.</title>
        <authorList>
            <person name="Ou T."/>
            <person name="Li S.H."/>
            <person name="Zhang Q.Y."/>
        </authorList>
    </citation>
    <scope>NUCLEOTIDE SEQUENCE [LARGE SCALE GENOMIC DNA]</scope>
</reference>
<evidence type="ECO:0000313" key="1">
    <source>
        <dbReference type="EMBL" id="AGR48582.1"/>
    </source>
</evidence>
<accession>A0A075BS39</accession>
<sequence>MQYSVELKGTRGSLYTQFFASYTFTNITLPRAVTLTLSPGAVVPIDLIDITSLQVVGLSCETGSVNLSVINNGSTIINLPKVVAGFYHFNNVDIVDAKIQLVAVGTTPVPLQLIYAGVA</sequence>
<proteinExistence type="predicted"/>
<organism evidence="1 2">
    <name type="scientific">Microcystis phage MaMV-DC</name>
    <dbReference type="NCBI Taxonomy" id="1357715"/>
    <lineage>
        <taxon>Viruses</taxon>
        <taxon>Duplodnaviria</taxon>
        <taxon>Heunggongvirae</taxon>
        <taxon>Uroviricota</taxon>
        <taxon>Caudoviricetes</taxon>
        <taxon>Fukuivirus</taxon>
        <taxon>Fukuivirus MVDC</taxon>
    </lineage>
</organism>
<evidence type="ECO:0000313" key="2">
    <source>
        <dbReference type="Proteomes" id="UP000028567"/>
    </source>
</evidence>
<dbReference type="EMBL" id="KF356199">
    <property type="protein sequence ID" value="AGR48582.1"/>
    <property type="molecule type" value="Genomic_DNA"/>
</dbReference>
<keyword evidence="2" id="KW-1185">Reference proteome</keyword>
<dbReference type="KEGG" id="vg:26643195"/>
<protein>
    <submittedName>
        <fullName evidence="1">Uncharacterized protein</fullName>
    </submittedName>
</protein>